<dbReference type="GO" id="GO:0004190">
    <property type="term" value="F:aspartic-type endopeptidase activity"/>
    <property type="evidence" value="ECO:0007669"/>
    <property type="project" value="UniProtKB-KW"/>
</dbReference>
<dbReference type="PANTHER" id="PTHR15397">
    <property type="entry name" value="SODIUM-GLUCOSE COTRANSPORTER REGULATORY PROTEIN -RELATED"/>
    <property type="match status" value="1"/>
</dbReference>
<comment type="similarity">
    <text evidence="1">Belongs to the DDI1 family.</text>
</comment>
<dbReference type="PANTHER" id="PTHR15397:SF3">
    <property type="entry name" value="DNA DAMAGE INDUCIBLE 1 HOMOLOG 2"/>
    <property type="match status" value="1"/>
</dbReference>
<dbReference type="AlphaFoldDB" id="A0A075AJ33"/>
<dbReference type="Pfam" id="PF09668">
    <property type="entry name" value="Asp_protease"/>
    <property type="match status" value="1"/>
</dbReference>
<dbReference type="Proteomes" id="UP000054324">
    <property type="component" value="Unassembled WGS sequence"/>
</dbReference>
<evidence type="ECO:0000259" key="6">
    <source>
        <dbReference type="PROSITE" id="PS50053"/>
    </source>
</evidence>
<accession>A0A075AJ33</accession>
<dbReference type="InterPro" id="IPR019103">
    <property type="entry name" value="Peptidase_aspartic_DDI1-type"/>
</dbReference>
<feature type="domain" description="Peptidase A2" evidence="7">
    <location>
        <begin position="225"/>
        <end position="304"/>
    </location>
</feature>
<dbReference type="CDD" id="cd01796">
    <property type="entry name" value="Ubl_Ddi1_like"/>
    <property type="match status" value="1"/>
</dbReference>
<keyword evidence="3" id="KW-0064">Aspartyl protease</keyword>
<dbReference type="PROSITE" id="PS50175">
    <property type="entry name" value="ASP_PROT_RETROV"/>
    <property type="match status" value="1"/>
</dbReference>
<dbReference type="InterPro" id="IPR033882">
    <property type="entry name" value="DDI1_N"/>
</dbReference>
<organism evidence="8 9">
    <name type="scientific">Opisthorchis viverrini</name>
    <name type="common">Southeast Asian liver fluke</name>
    <dbReference type="NCBI Taxonomy" id="6198"/>
    <lineage>
        <taxon>Eukaryota</taxon>
        <taxon>Metazoa</taxon>
        <taxon>Spiralia</taxon>
        <taxon>Lophotrochozoa</taxon>
        <taxon>Platyhelminthes</taxon>
        <taxon>Trematoda</taxon>
        <taxon>Digenea</taxon>
        <taxon>Opisthorchiida</taxon>
        <taxon>Opisthorchiata</taxon>
        <taxon>Opisthorchiidae</taxon>
        <taxon>Opisthorchis</taxon>
    </lineage>
</organism>
<evidence type="ECO:0000256" key="1">
    <source>
        <dbReference type="ARBA" id="ARBA00009136"/>
    </source>
</evidence>
<feature type="domain" description="Ubiquitin-like" evidence="6">
    <location>
        <begin position="1"/>
        <end position="70"/>
    </location>
</feature>
<dbReference type="GeneID" id="20315550"/>
<evidence type="ECO:0000313" key="8">
    <source>
        <dbReference type="EMBL" id="KER32684.1"/>
    </source>
</evidence>
<evidence type="ECO:0000256" key="3">
    <source>
        <dbReference type="ARBA" id="ARBA00022750"/>
    </source>
</evidence>
<evidence type="ECO:0008006" key="10">
    <source>
        <dbReference type="Google" id="ProtNLM"/>
    </source>
</evidence>
<dbReference type="GO" id="GO:0006508">
    <property type="term" value="P:proteolysis"/>
    <property type="evidence" value="ECO:0007669"/>
    <property type="project" value="UniProtKB-KW"/>
</dbReference>
<evidence type="ECO:0000313" key="9">
    <source>
        <dbReference type="Proteomes" id="UP000054324"/>
    </source>
</evidence>
<dbReference type="SUPFAM" id="SSF54236">
    <property type="entry name" value="Ubiquitin-like"/>
    <property type="match status" value="1"/>
</dbReference>
<dbReference type="InterPro" id="IPR021109">
    <property type="entry name" value="Peptidase_aspartic_dom_sf"/>
</dbReference>
<dbReference type="OrthoDB" id="1047367at2759"/>
<reference evidence="8 9" key="1">
    <citation type="submission" date="2013-11" db="EMBL/GenBank/DDBJ databases">
        <title>Opisthorchis viverrini - life in the bile duct.</title>
        <authorList>
            <person name="Young N.D."/>
            <person name="Nagarajan N."/>
            <person name="Lin S.J."/>
            <person name="Korhonen P.K."/>
            <person name="Jex A.R."/>
            <person name="Hall R.S."/>
            <person name="Safavi-Hemami H."/>
            <person name="Kaewkong W."/>
            <person name="Bertrand D."/>
            <person name="Gao S."/>
            <person name="Seet Q."/>
            <person name="Wongkham S."/>
            <person name="Teh B.T."/>
            <person name="Wongkham C."/>
            <person name="Intapan P.M."/>
            <person name="Maleewong W."/>
            <person name="Yang X."/>
            <person name="Hu M."/>
            <person name="Wang Z."/>
            <person name="Hofmann A."/>
            <person name="Sternberg P.W."/>
            <person name="Tan P."/>
            <person name="Wang J."/>
            <person name="Gasser R.B."/>
        </authorList>
    </citation>
    <scope>NUCLEOTIDE SEQUENCE [LARGE SCALE GENOMIC DNA]</scope>
</reference>
<dbReference type="EMBL" id="KL596632">
    <property type="protein sequence ID" value="KER32684.1"/>
    <property type="molecule type" value="Genomic_DNA"/>
</dbReference>
<dbReference type="InterPro" id="IPR001995">
    <property type="entry name" value="Peptidase_A2_cat"/>
</dbReference>
<dbReference type="STRING" id="6198.A0A075AJ33"/>
<dbReference type="CDD" id="cd05479">
    <property type="entry name" value="RP_DDI"/>
    <property type="match status" value="1"/>
</dbReference>
<evidence type="ECO:0000256" key="2">
    <source>
        <dbReference type="ARBA" id="ARBA00022670"/>
    </source>
</evidence>
<name>A0A075AJ33_OPIVI</name>
<evidence type="ECO:0000256" key="4">
    <source>
        <dbReference type="ARBA" id="ARBA00022801"/>
    </source>
</evidence>
<dbReference type="InterPro" id="IPR000626">
    <property type="entry name" value="Ubiquitin-like_dom"/>
</dbReference>
<sequence>MRLSFTPLDGDVFALDVPDDTVVSGLKLLVSVECGTPENMFILMKDGQPLPTTDKQLKDVGLKEDDLIILFPAAQQSIPPASNSRPGTAPSGPRLDFSSVRLPGTGPPVPNNEAETIRQTILNGPPHLRSLLGERNPELASVLNDQASFARVYEAQRTQETRRREELNLVMNADPLDPTTQARIAELIRHKNIDQHMETALEHYPETFAQVSMLFVQCKVGNHPIKAFVDSGAQSTIMSERCAQRCNLEPWIDKRWAGMAYGVGTQTIIGRVHNGQIEIGGAFLPTSFIVLKDQQLDLMIGLDMLKRHQCCIDLNRNVLTLDAGRLQTPFLPESEIPLHMRHAELMSNDQASLPTQQMLDFEATDIRYKWSAEEVPFLFVFDDPHQITRFIKDLRIKDVFRIVLDAIAIPLTNVLRSPETYPFMELTFHDVKYVHKFRDYVFQLPDLATKNKGTLVAGTKSLRIYSGERLPNYIVATQWTHKEYFAQYLQDVEDLLNGEQYACTVRVLFTVTPHYAPPDI</sequence>
<feature type="region of interest" description="Disordered" evidence="5">
    <location>
        <begin position="75"/>
        <end position="105"/>
    </location>
</feature>
<dbReference type="Gene3D" id="3.10.20.90">
    <property type="entry name" value="Phosphatidylinositol 3-kinase Catalytic Subunit, Chain A, domain 1"/>
    <property type="match status" value="1"/>
</dbReference>
<dbReference type="CTD" id="20315550"/>
<dbReference type="RefSeq" id="XP_009163632.1">
    <property type="nucleotide sequence ID" value="XM_009165368.1"/>
</dbReference>
<evidence type="ECO:0000256" key="5">
    <source>
        <dbReference type="SAM" id="MobiDB-lite"/>
    </source>
</evidence>
<keyword evidence="2" id="KW-0645">Protease</keyword>
<dbReference type="InterPro" id="IPR029071">
    <property type="entry name" value="Ubiquitin-like_domsf"/>
</dbReference>
<evidence type="ECO:0000259" key="7">
    <source>
        <dbReference type="PROSITE" id="PS50175"/>
    </source>
</evidence>
<dbReference type="Gene3D" id="2.40.70.10">
    <property type="entry name" value="Acid Proteases"/>
    <property type="match status" value="1"/>
</dbReference>
<keyword evidence="4" id="KW-0378">Hydrolase</keyword>
<gene>
    <name evidence="8" type="ORF">T265_01362</name>
</gene>
<dbReference type="PROSITE" id="PS50053">
    <property type="entry name" value="UBIQUITIN_2"/>
    <property type="match status" value="1"/>
</dbReference>
<dbReference type="SUPFAM" id="SSF50630">
    <property type="entry name" value="Acid proteases"/>
    <property type="match status" value="1"/>
</dbReference>
<protein>
    <recommendedName>
        <fullName evidence="10">Aspartyl protease</fullName>
    </recommendedName>
</protein>
<dbReference type="KEGG" id="ovi:T265_01362"/>
<feature type="compositionally biased region" description="Polar residues" evidence="5">
    <location>
        <begin position="75"/>
        <end position="86"/>
    </location>
</feature>
<keyword evidence="9" id="KW-1185">Reference proteome</keyword>
<proteinExistence type="inferred from homology"/>